<name>A0A1I8AST7_9BILA</name>
<keyword evidence="4" id="KW-1185">Reference proteome</keyword>
<evidence type="ECO:0000256" key="2">
    <source>
        <dbReference type="ARBA" id="ARBA00022801"/>
    </source>
</evidence>
<evidence type="ECO:0000256" key="3">
    <source>
        <dbReference type="SAM" id="MobiDB-lite"/>
    </source>
</evidence>
<dbReference type="AlphaFoldDB" id="A0A1I8AST7"/>
<dbReference type="GO" id="GO:0006309">
    <property type="term" value="P:apoptotic DNA fragmentation"/>
    <property type="evidence" value="ECO:0007669"/>
    <property type="project" value="TreeGrafter"/>
</dbReference>
<sequence length="578" mass="64598">MGTRRPWFTPNSELSSFGSSNRNIDRKIFPENTQNFLLASHGSASNVERPFPGYGRASPLRSQPRRRAQAAGSNDISGAVDVNGSALGERRRVNVEGRSRNTCARLTRVPEYDAGWSAPRRRTPEARSENGVVDGHMEDKEVQRDDNSVLHWCKHILRHKKRLQIGLSVAFRSPLGPIKRCVPPSAGRPSSDKKALCTLVPRRRPLIPLSRGAESENRIERTMRSPPLALLLVLLGVLGAEGLTSCRDMSGQPVDWFVFYKMPRQKWSEDENIKNGTGFLYLDSSNKQWVKASVGMDSQQQAVAHTMEAFYKDVSSPTLFHVLYNDELPDSTEWSATLGHTKGAAVFDTTSGFWLIHSLPRFLNNASYAFPSNAHTFGQMGLCVSFGYDALPLLAEQLYYTNPNIYSSYLPLKIGTDVPLMKKVLAGQVSDMAPFYSMKTMKSSGGAGFVHFAKTGKFGKDLYHDLVAPRLASPLLVESWLHESAEDKNLFSDCSGGYSVYNAKYVKLPCDVNFENWWDHSKYAVAFDDGGFANPWVCVGDINRQTHQEVRGGGTMCLLDFHLHQAFRTLLTEYYKCN</sequence>
<reference evidence="5" key="1">
    <citation type="submission" date="2016-11" db="UniProtKB">
        <authorList>
            <consortium name="WormBaseParasite"/>
        </authorList>
    </citation>
    <scope>IDENTIFICATION</scope>
</reference>
<evidence type="ECO:0000256" key="1">
    <source>
        <dbReference type="ARBA" id="ARBA00007527"/>
    </source>
</evidence>
<dbReference type="PANTHER" id="PTHR10858">
    <property type="entry name" value="DEOXYRIBONUCLEASE II"/>
    <property type="match status" value="1"/>
</dbReference>
<proteinExistence type="inferred from homology"/>
<comment type="similarity">
    <text evidence="1">Belongs to the DNase II family.</text>
</comment>
<protein>
    <submittedName>
        <fullName evidence="5">Deoxyribonuclease II</fullName>
    </submittedName>
</protein>
<organism evidence="4 5">
    <name type="scientific">Steinernema glaseri</name>
    <dbReference type="NCBI Taxonomy" id="37863"/>
    <lineage>
        <taxon>Eukaryota</taxon>
        <taxon>Metazoa</taxon>
        <taxon>Ecdysozoa</taxon>
        <taxon>Nematoda</taxon>
        <taxon>Chromadorea</taxon>
        <taxon>Rhabditida</taxon>
        <taxon>Tylenchina</taxon>
        <taxon>Panagrolaimomorpha</taxon>
        <taxon>Strongyloidoidea</taxon>
        <taxon>Steinernematidae</taxon>
        <taxon>Steinernema</taxon>
    </lineage>
</organism>
<dbReference type="GO" id="GO:0004531">
    <property type="term" value="F:deoxyribonuclease II activity"/>
    <property type="evidence" value="ECO:0007669"/>
    <property type="project" value="InterPro"/>
</dbReference>
<dbReference type="Pfam" id="PF03265">
    <property type="entry name" value="DNase_II"/>
    <property type="match status" value="1"/>
</dbReference>
<accession>A0A1I8AST7</accession>
<dbReference type="InterPro" id="IPR004947">
    <property type="entry name" value="DNase_II"/>
</dbReference>
<evidence type="ECO:0000313" key="4">
    <source>
        <dbReference type="Proteomes" id="UP000095287"/>
    </source>
</evidence>
<keyword evidence="2" id="KW-0378">Hydrolase</keyword>
<dbReference type="CDD" id="cd09121">
    <property type="entry name" value="PLDc_DNaseII_2"/>
    <property type="match status" value="1"/>
</dbReference>
<evidence type="ECO:0000313" key="5">
    <source>
        <dbReference type="WBParaSite" id="L893_g8521.t1"/>
    </source>
</evidence>
<dbReference type="CDD" id="cd09120">
    <property type="entry name" value="PLDc_DNaseII_1"/>
    <property type="match status" value="1"/>
</dbReference>
<dbReference type="PANTHER" id="PTHR10858:SF24">
    <property type="entry name" value="CELL DEATH-RELATED NUCLEASE 6"/>
    <property type="match status" value="1"/>
</dbReference>
<feature type="region of interest" description="Disordered" evidence="3">
    <location>
        <begin position="44"/>
        <end position="83"/>
    </location>
</feature>
<dbReference type="WBParaSite" id="L893_g8521.t1">
    <property type="protein sequence ID" value="L893_g8521.t1"/>
    <property type="gene ID" value="L893_g8521"/>
</dbReference>
<dbReference type="Proteomes" id="UP000095287">
    <property type="component" value="Unplaced"/>
</dbReference>